<sequence>MLSGPADLPFFNCLMALLISFFVGVQHLIGRSLVAGRIFGGFTGAGLLSSSWKCSIHLFFCPSSSGITPPFSSLTGPSGLANFHANLWVMEYRSLVLFC</sequence>
<keyword evidence="1" id="KW-1133">Transmembrane helix</keyword>
<evidence type="ECO:0000313" key="2">
    <source>
        <dbReference type="EMBL" id="KAH3786885.1"/>
    </source>
</evidence>
<gene>
    <name evidence="2" type="ORF">DPMN_164999</name>
</gene>
<dbReference type="Proteomes" id="UP000828390">
    <property type="component" value="Unassembled WGS sequence"/>
</dbReference>
<comment type="caution">
    <text evidence="2">The sequence shown here is derived from an EMBL/GenBank/DDBJ whole genome shotgun (WGS) entry which is preliminary data.</text>
</comment>
<dbReference type="EMBL" id="JAIWYP010000008">
    <property type="protein sequence ID" value="KAH3786885.1"/>
    <property type="molecule type" value="Genomic_DNA"/>
</dbReference>
<protein>
    <submittedName>
        <fullName evidence="2">Uncharacterized protein</fullName>
    </submittedName>
</protein>
<feature type="transmembrane region" description="Helical" evidence="1">
    <location>
        <begin position="6"/>
        <end position="29"/>
    </location>
</feature>
<dbReference type="AlphaFoldDB" id="A0A9D4EZI2"/>
<reference evidence="2" key="1">
    <citation type="journal article" date="2019" name="bioRxiv">
        <title>The Genome of the Zebra Mussel, Dreissena polymorpha: A Resource for Invasive Species Research.</title>
        <authorList>
            <person name="McCartney M.A."/>
            <person name="Auch B."/>
            <person name="Kono T."/>
            <person name="Mallez S."/>
            <person name="Zhang Y."/>
            <person name="Obille A."/>
            <person name="Becker A."/>
            <person name="Abrahante J.E."/>
            <person name="Garbe J."/>
            <person name="Badalamenti J.P."/>
            <person name="Herman A."/>
            <person name="Mangelson H."/>
            <person name="Liachko I."/>
            <person name="Sullivan S."/>
            <person name="Sone E.D."/>
            <person name="Koren S."/>
            <person name="Silverstein K.A.T."/>
            <person name="Beckman K.B."/>
            <person name="Gohl D.M."/>
        </authorList>
    </citation>
    <scope>NUCLEOTIDE SEQUENCE</scope>
    <source>
        <strain evidence="2">Duluth1</strain>
        <tissue evidence="2">Whole animal</tissue>
    </source>
</reference>
<keyword evidence="3" id="KW-1185">Reference proteome</keyword>
<keyword evidence="1" id="KW-0472">Membrane</keyword>
<evidence type="ECO:0000256" key="1">
    <source>
        <dbReference type="SAM" id="Phobius"/>
    </source>
</evidence>
<name>A0A9D4EZI2_DREPO</name>
<keyword evidence="1" id="KW-0812">Transmembrane</keyword>
<accession>A0A9D4EZI2</accession>
<evidence type="ECO:0000313" key="3">
    <source>
        <dbReference type="Proteomes" id="UP000828390"/>
    </source>
</evidence>
<reference evidence="2" key="2">
    <citation type="submission" date="2020-11" db="EMBL/GenBank/DDBJ databases">
        <authorList>
            <person name="McCartney M.A."/>
            <person name="Auch B."/>
            <person name="Kono T."/>
            <person name="Mallez S."/>
            <person name="Becker A."/>
            <person name="Gohl D.M."/>
            <person name="Silverstein K.A.T."/>
            <person name="Koren S."/>
            <person name="Bechman K.B."/>
            <person name="Herman A."/>
            <person name="Abrahante J.E."/>
            <person name="Garbe J."/>
        </authorList>
    </citation>
    <scope>NUCLEOTIDE SEQUENCE</scope>
    <source>
        <strain evidence="2">Duluth1</strain>
        <tissue evidence="2">Whole animal</tissue>
    </source>
</reference>
<organism evidence="2 3">
    <name type="scientific">Dreissena polymorpha</name>
    <name type="common">Zebra mussel</name>
    <name type="synonym">Mytilus polymorpha</name>
    <dbReference type="NCBI Taxonomy" id="45954"/>
    <lineage>
        <taxon>Eukaryota</taxon>
        <taxon>Metazoa</taxon>
        <taxon>Spiralia</taxon>
        <taxon>Lophotrochozoa</taxon>
        <taxon>Mollusca</taxon>
        <taxon>Bivalvia</taxon>
        <taxon>Autobranchia</taxon>
        <taxon>Heteroconchia</taxon>
        <taxon>Euheterodonta</taxon>
        <taxon>Imparidentia</taxon>
        <taxon>Neoheterodontei</taxon>
        <taxon>Myida</taxon>
        <taxon>Dreissenoidea</taxon>
        <taxon>Dreissenidae</taxon>
        <taxon>Dreissena</taxon>
    </lineage>
</organism>
<proteinExistence type="predicted"/>